<evidence type="ECO:0000313" key="3">
    <source>
        <dbReference type="Proteomes" id="UP001140074"/>
    </source>
</evidence>
<dbReference type="InterPro" id="IPR029058">
    <property type="entry name" value="AB_hydrolase_fold"/>
</dbReference>
<dbReference type="Gene3D" id="3.40.50.1820">
    <property type="entry name" value="alpha/beta hydrolase"/>
    <property type="match status" value="1"/>
</dbReference>
<keyword evidence="3" id="KW-1185">Reference proteome</keyword>
<name>A0A9W8IKM4_9FUNG</name>
<dbReference type="EMBL" id="JANBUY010000040">
    <property type="protein sequence ID" value="KAJ2866340.1"/>
    <property type="molecule type" value="Genomic_DNA"/>
</dbReference>
<organism evidence="2 3">
    <name type="scientific">Coemansia aciculifera</name>
    <dbReference type="NCBI Taxonomy" id="417176"/>
    <lineage>
        <taxon>Eukaryota</taxon>
        <taxon>Fungi</taxon>
        <taxon>Fungi incertae sedis</taxon>
        <taxon>Zoopagomycota</taxon>
        <taxon>Kickxellomycotina</taxon>
        <taxon>Kickxellomycetes</taxon>
        <taxon>Kickxellales</taxon>
        <taxon>Kickxellaceae</taxon>
        <taxon>Coemansia</taxon>
    </lineage>
</organism>
<dbReference type="GO" id="GO:0016787">
    <property type="term" value="F:hydrolase activity"/>
    <property type="evidence" value="ECO:0007669"/>
    <property type="project" value="InterPro"/>
</dbReference>
<protein>
    <recommendedName>
        <fullName evidence="1">Dienelactone hydrolase domain-containing protein</fullName>
    </recommendedName>
</protein>
<dbReference type="PANTHER" id="PTHR47668:SF1">
    <property type="entry name" value="DIENELACTONE HYDROLASE DOMAIN-CONTAINING PROTEIN-RELATED"/>
    <property type="match status" value="1"/>
</dbReference>
<dbReference type="SUPFAM" id="SSF53474">
    <property type="entry name" value="alpha/beta-Hydrolases"/>
    <property type="match status" value="1"/>
</dbReference>
<gene>
    <name evidence="2" type="ORF">GGH94_001617</name>
</gene>
<dbReference type="AlphaFoldDB" id="A0A9W8IKM4"/>
<dbReference type="InterPro" id="IPR002925">
    <property type="entry name" value="Dienelactn_hydro"/>
</dbReference>
<sequence length="246" mass="26845">MDFLTSACCNTAPVQAEYTPIGQTCTDDTSGMTYYIVGDKESRRGIVFCYDIFGFHPNAYQVADILGLEGLRVIVPDYLEGKPLTLAELKQPEVFHDFKTRRGTYAYCQPMTLAAVNILRTEGCEQIGGVGFCWGAKLVMGALAEKGKSGVASSALLHPSFLEMADFEQAQGPILLLLSKDEPDFQNEFAVAKAQPFGGDSRMERFSKQVHGFCGARGDFGNDDVTGDVDKALAMTARFFKRTLAA</sequence>
<feature type="domain" description="Dienelactone hydrolase" evidence="1">
    <location>
        <begin position="35"/>
        <end position="242"/>
    </location>
</feature>
<dbReference type="Pfam" id="PF01738">
    <property type="entry name" value="DLH"/>
    <property type="match status" value="1"/>
</dbReference>
<dbReference type="PANTHER" id="PTHR47668">
    <property type="entry name" value="DIENELACTONE HYDROLASE FAMILY PROTEIN (AFU_ORTHOLOGUE AFUA_6G01940)"/>
    <property type="match status" value="1"/>
</dbReference>
<dbReference type="Proteomes" id="UP001140074">
    <property type="component" value="Unassembled WGS sequence"/>
</dbReference>
<comment type="caution">
    <text evidence="2">The sequence shown here is derived from an EMBL/GenBank/DDBJ whole genome shotgun (WGS) entry which is preliminary data.</text>
</comment>
<evidence type="ECO:0000259" key="1">
    <source>
        <dbReference type="Pfam" id="PF01738"/>
    </source>
</evidence>
<evidence type="ECO:0000313" key="2">
    <source>
        <dbReference type="EMBL" id="KAJ2866340.1"/>
    </source>
</evidence>
<reference evidence="2" key="1">
    <citation type="submission" date="2022-07" db="EMBL/GenBank/DDBJ databases">
        <title>Phylogenomic reconstructions and comparative analyses of Kickxellomycotina fungi.</title>
        <authorList>
            <person name="Reynolds N.K."/>
            <person name="Stajich J.E."/>
            <person name="Barry K."/>
            <person name="Grigoriev I.V."/>
            <person name="Crous P."/>
            <person name="Smith M.E."/>
        </authorList>
    </citation>
    <scope>NUCLEOTIDE SEQUENCE</scope>
    <source>
        <strain evidence="2">RSA 476</strain>
    </source>
</reference>
<accession>A0A9W8IKM4</accession>
<proteinExistence type="predicted"/>